<keyword evidence="1" id="KW-0732">Signal</keyword>
<keyword evidence="3" id="KW-1185">Reference proteome</keyword>
<reference evidence="2" key="2">
    <citation type="submission" date="2023-04" db="EMBL/GenBank/DDBJ databases">
        <authorList>
            <person name="Bu L."/>
            <person name="Lu L."/>
            <person name="Laidemitt M.R."/>
            <person name="Zhang S.M."/>
            <person name="Mutuku M."/>
            <person name="Mkoji G."/>
            <person name="Steinauer M."/>
            <person name="Loker E.S."/>
        </authorList>
    </citation>
    <scope>NUCLEOTIDE SEQUENCE</scope>
    <source>
        <strain evidence="2">KasaAsao</strain>
        <tissue evidence="2">Whole Snail</tissue>
    </source>
</reference>
<feature type="signal peptide" evidence="1">
    <location>
        <begin position="1"/>
        <end position="31"/>
    </location>
</feature>
<dbReference type="Proteomes" id="UP001233172">
    <property type="component" value="Unassembled WGS sequence"/>
</dbReference>
<accession>A0AAD8EZJ4</accession>
<evidence type="ECO:0000256" key="1">
    <source>
        <dbReference type="SAM" id="SignalP"/>
    </source>
</evidence>
<protein>
    <submittedName>
        <fullName evidence="2">Uncharacterized protein</fullName>
    </submittedName>
</protein>
<proteinExistence type="predicted"/>
<dbReference type="AlphaFoldDB" id="A0AAD8EZJ4"/>
<gene>
    <name evidence="2" type="ORF">Bpfe_024784</name>
</gene>
<organism evidence="2 3">
    <name type="scientific">Biomphalaria pfeifferi</name>
    <name type="common">Bloodfluke planorb</name>
    <name type="synonym">Freshwater snail</name>
    <dbReference type="NCBI Taxonomy" id="112525"/>
    <lineage>
        <taxon>Eukaryota</taxon>
        <taxon>Metazoa</taxon>
        <taxon>Spiralia</taxon>
        <taxon>Lophotrochozoa</taxon>
        <taxon>Mollusca</taxon>
        <taxon>Gastropoda</taxon>
        <taxon>Heterobranchia</taxon>
        <taxon>Euthyneura</taxon>
        <taxon>Panpulmonata</taxon>
        <taxon>Hygrophila</taxon>
        <taxon>Lymnaeoidea</taxon>
        <taxon>Planorbidae</taxon>
        <taxon>Biomphalaria</taxon>
    </lineage>
</organism>
<dbReference type="EMBL" id="JASAOG010000175">
    <property type="protein sequence ID" value="KAK0045785.1"/>
    <property type="molecule type" value="Genomic_DNA"/>
</dbReference>
<feature type="chain" id="PRO_5042227017" evidence="1">
    <location>
        <begin position="32"/>
        <end position="74"/>
    </location>
</feature>
<evidence type="ECO:0000313" key="3">
    <source>
        <dbReference type="Proteomes" id="UP001233172"/>
    </source>
</evidence>
<reference evidence="2" key="1">
    <citation type="journal article" date="2023" name="PLoS Negl. Trop. Dis.">
        <title>A genome sequence for Biomphalaria pfeifferi, the major vector snail for the human-infecting parasite Schistosoma mansoni.</title>
        <authorList>
            <person name="Bu L."/>
            <person name="Lu L."/>
            <person name="Laidemitt M.R."/>
            <person name="Zhang S.M."/>
            <person name="Mutuku M."/>
            <person name="Mkoji G."/>
            <person name="Steinauer M."/>
            <person name="Loker E.S."/>
        </authorList>
    </citation>
    <scope>NUCLEOTIDE SEQUENCE</scope>
    <source>
        <strain evidence="2">KasaAsao</strain>
    </source>
</reference>
<comment type="caution">
    <text evidence="2">The sequence shown here is derived from an EMBL/GenBank/DDBJ whole genome shotgun (WGS) entry which is preliminary data.</text>
</comment>
<name>A0AAD8EZJ4_BIOPF</name>
<sequence length="74" mass="8361">MASSQHSLPEIELVLMMLFLTLQLSSNKTWPHKVLDPTSADCEQELRSVEEIKNDLQSAQIFMQLATLVILCDS</sequence>
<evidence type="ECO:0000313" key="2">
    <source>
        <dbReference type="EMBL" id="KAK0045785.1"/>
    </source>
</evidence>